<feature type="compositionally biased region" description="Polar residues" evidence="1">
    <location>
        <begin position="97"/>
        <end position="109"/>
    </location>
</feature>
<keyword evidence="3" id="KW-1185">Reference proteome</keyword>
<reference evidence="2" key="1">
    <citation type="submission" date="2017-08" db="EMBL/GenBank/DDBJ databases">
        <authorList>
            <person name="Polle J.E."/>
            <person name="Barry K."/>
            <person name="Cushman J."/>
            <person name="Schmutz J."/>
            <person name="Tran D."/>
            <person name="Hathwaick L.T."/>
            <person name="Yim W.C."/>
            <person name="Jenkins J."/>
            <person name="Mckie-Krisberg Z.M."/>
            <person name="Prochnik S."/>
            <person name="Lindquist E."/>
            <person name="Dockter R.B."/>
            <person name="Adam C."/>
            <person name="Molina H."/>
            <person name="Bunkerborg J."/>
            <person name="Jin E."/>
            <person name="Buchheim M."/>
            <person name="Magnuson J."/>
        </authorList>
    </citation>
    <scope>NUCLEOTIDE SEQUENCE</scope>
    <source>
        <strain evidence="2">CCAP 19/18</strain>
    </source>
</reference>
<gene>
    <name evidence="2" type="ORF">DUNSADRAFT_10844</name>
</gene>
<dbReference type="Proteomes" id="UP000815325">
    <property type="component" value="Unassembled WGS sequence"/>
</dbReference>
<dbReference type="EMBL" id="MU069439">
    <property type="protein sequence ID" value="KAF5843669.1"/>
    <property type="molecule type" value="Genomic_DNA"/>
</dbReference>
<accession>A0ABQ7H9Z6</accession>
<feature type="region of interest" description="Disordered" evidence="1">
    <location>
        <begin position="1"/>
        <end position="29"/>
    </location>
</feature>
<evidence type="ECO:0000313" key="2">
    <source>
        <dbReference type="EMBL" id="KAF5843669.1"/>
    </source>
</evidence>
<name>A0ABQ7H9Z6_DUNSA</name>
<evidence type="ECO:0000313" key="3">
    <source>
        <dbReference type="Proteomes" id="UP000815325"/>
    </source>
</evidence>
<sequence>MHGCSQKKDMNMDKVQASSSLKNPLQLKQRQPSARQAFCVFALAQEKSFDRDSAMNSLQSAIGFLWHLDQQFSKLGVTRALVATCQTPQPAGPVPVQHQQSSSKPSKRS</sequence>
<feature type="compositionally biased region" description="Basic and acidic residues" evidence="1">
    <location>
        <begin position="1"/>
        <end position="12"/>
    </location>
</feature>
<evidence type="ECO:0000256" key="1">
    <source>
        <dbReference type="SAM" id="MobiDB-lite"/>
    </source>
</evidence>
<protein>
    <recommendedName>
        <fullName evidence="4">Encoded protein</fullName>
    </recommendedName>
</protein>
<proteinExistence type="predicted"/>
<feature type="compositionally biased region" description="Polar residues" evidence="1">
    <location>
        <begin position="16"/>
        <end position="29"/>
    </location>
</feature>
<organism evidence="2 3">
    <name type="scientific">Dunaliella salina</name>
    <name type="common">Green alga</name>
    <name type="synonym">Protococcus salinus</name>
    <dbReference type="NCBI Taxonomy" id="3046"/>
    <lineage>
        <taxon>Eukaryota</taxon>
        <taxon>Viridiplantae</taxon>
        <taxon>Chlorophyta</taxon>
        <taxon>core chlorophytes</taxon>
        <taxon>Chlorophyceae</taxon>
        <taxon>CS clade</taxon>
        <taxon>Chlamydomonadales</taxon>
        <taxon>Dunaliellaceae</taxon>
        <taxon>Dunaliella</taxon>
    </lineage>
</organism>
<comment type="caution">
    <text evidence="2">The sequence shown here is derived from an EMBL/GenBank/DDBJ whole genome shotgun (WGS) entry which is preliminary data.</text>
</comment>
<evidence type="ECO:0008006" key="4">
    <source>
        <dbReference type="Google" id="ProtNLM"/>
    </source>
</evidence>
<feature type="region of interest" description="Disordered" evidence="1">
    <location>
        <begin position="87"/>
        <end position="109"/>
    </location>
</feature>